<dbReference type="EMBL" id="PEUM01000001">
    <property type="protein sequence ID" value="PIV25740.1"/>
    <property type="molecule type" value="Genomic_DNA"/>
</dbReference>
<dbReference type="GO" id="GO:0000272">
    <property type="term" value="P:polysaccharide catabolic process"/>
    <property type="evidence" value="ECO:0007669"/>
    <property type="project" value="InterPro"/>
</dbReference>
<dbReference type="Proteomes" id="UP000229966">
    <property type="component" value="Unassembled WGS sequence"/>
</dbReference>
<reference evidence="3" key="1">
    <citation type="submission" date="2017-09" db="EMBL/GenBank/DDBJ databases">
        <title>Depth-based differentiation of microbial function through sediment-hosted aquifers and enrichment of novel symbionts in the deep terrestrial subsurface.</title>
        <authorList>
            <person name="Probst A.J."/>
            <person name="Ladd B."/>
            <person name="Jarett J.K."/>
            <person name="Geller-Mcgrath D.E."/>
            <person name="Sieber C.M.K."/>
            <person name="Emerson J.B."/>
            <person name="Anantharaman K."/>
            <person name="Thomas B.C."/>
            <person name="Malmstrom R."/>
            <person name="Stieglmeier M."/>
            <person name="Klingl A."/>
            <person name="Woyke T."/>
            <person name="Ryan C.M."/>
            <person name="Banfield J.F."/>
        </authorList>
    </citation>
    <scope>NUCLEOTIDE SEQUENCE [LARGE SCALE GENOMIC DNA]</scope>
</reference>
<dbReference type="GO" id="GO:0030246">
    <property type="term" value="F:carbohydrate binding"/>
    <property type="evidence" value="ECO:0007669"/>
    <property type="project" value="InterPro"/>
</dbReference>
<evidence type="ECO:0000313" key="2">
    <source>
        <dbReference type="EMBL" id="PIV25740.1"/>
    </source>
</evidence>
<sequence>MTKIIKKRIFITLSSAVVLGVVAVASVTYFSTQKLIISADQKISANVVAFSVLDQKAKIGEAVGGEVAVNAPMRIASMDLYFQYDASALKVDRVEIADSYKDTVSANVNVSDSKIRFSSSAKGIYSGAIAKVFFVAQKSGETAVSISNDSRVTNLQGEDIILVYKKGKFLVE</sequence>
<dbReference type="Pfam" id="PF00963">
    <property type="entry name" value="Cohesin"/>
    <property type="match status" value="1"/>
</dbReference>
<evidence type="ECO:0000259" key="1">
    <source>
        <dbReference type="Pfam" id="PF00963"/>
    </source>
</evidence>
<feature type="domain" description="Cohesin" evidence="1">
    <location>
        <begin position="49"/>
        <end position="153"/>
    </location>
</feature>
<organism evidence="2 3">
    <name type="scientific">Candidatus Berkelbacteria bacterium CG03_land_8_20_14_0_80_40_36</name>
    <dbReference type="NCBI Taxonomy" id="1974509"/>
    <lineage>
        <taxon>Bacteria</taxon>
        <taxon>Candidatus Berkelbacteria</taxon>
    </lineage>
</organism>
<name>A0A2M7CJD0_9BACT</name>
<dbReference type="CDD" id="cd08547">
    <property type="entry name" value="Type_II_cohesin"/>
    <property type="match status" value="1"/>
</dbReference>
<dbReference type="SUPFAM" id="SSF49384">
    <property type="entry name" value="Carbohydrate-binding domain"/>
    <property type="match status" value="1"/>
</dbReference>
<comment type="caution">
    <text evidence="2">The sequence shown here is derived from an EMBL/GenBank/DDBJ whole genome shotgun (WGS) entry which is preliminary data.</text>
</comment>
<gene>
    <name evidence="2" type="ORF">COS38_00030</name>
</gene>
<dbReference type="Gene3D" id="2.60.40.680">
    <property type="match status" value="1"/>
</dbReference>
<dbReference type="AlphaFoldDB" id="A0A2M7CJD0"/>
<dbReference type="InterPro" id="IPR008965">
    <property type="entry name" value="CBM2/CBM3_carb-bd_dom_sf"/>
</dbReference>
<dbReference type="InterPro" id="IPR002102">
    <property type="entry name" value="Cohesin_dom"/>
</dbReference>
<evidence type="ECO:0000313" key="3">
    <source>
        <dbReference type="Proteomes" id="UP000229966"/>
    </source>
</evidence>
<protein>
    <recommendedName>
        <fullName evidence="1">Cohesin domain-containing protein</fullName>
    </recommendedName>
</protein>
<proteinExistence type="predicted"/>
<accession>A0A2M7CJD0</accession>